<gene>
    <name evidence="2" type="ORF">N7496_008929</name>
</gene>
<dbReference type="RefSeq" id="XP_056553911.1">
    <property type="nucleotide sequence ID" value="XM_056701848.1"/>
</dbReference>
<name>A0A9W9S211_9EURO</name>
<reference evidence="2" key="1">
    <citation type="submission" date="2022-11" db="EMBL/GenBank/DDBJ databases">
        <authorList>
            <person name="Petersen C."/>
        </authorList>
    </citation>
    <scope>NUCLEOTIDE SEQUENCE</scope>
    <source>
        <strain evidence="2">IBT 29864</strain>
    </source>
</reference>
<comment type="caution">
    <text evidence="2">The sequence shown here is derived from an EMBL/GenBank/DDBJ whole genome shotgun (WGS) entry which is preliminary data.</text>
</comment>
<reference evidence="2" key="2">
    <citation type="journal article" date="2023" name="IMA Fungus">
        <title>Comparative genomic study of the Penicillium genus elucidates a diverse pangenome and 15 lateral gene transfer events.</title>
        <authorList>
            <person name="Petersen C."/>
            <person name="Sorensen T."/>
            <person name="Nielsen M.R."/>
            <person name="Sondergaard T.E."/>
            <person name="Sorensen J.L."/>
            <person name="Fitzpatrick D.A."/>
            <person name="Frisvad J.C."/>
            <person name="Nielsen K.L."/>
        </authorList>
    </citation>
    <scope>NUCLEOTIDE SEQUENCE</scope>
    <source>
        <strain evidence="2">IBT 29864</strain>
    </source>
</reference>
<organism evidence="2 3">
    <name type="scientific">Penicillium cataractarum</name>
    <dbReference type="NCBI Taxonomy" id="2100454"/>
    <lineage>
        <taxon>Eukaryota</taxon>
        <taxon>Fungi</taxon>
        <taxon>Dikarya</taxon>
        <taxon>Ascomycota</taxon>
        <taxon>Pezizomycotina</taxon>
        <taxon>Eurotiomycetes</taxon>
        <taxon>Eurotiomycetidae</taxon>
        <taxon>Eurotiales</taxon>
        <taxon>Aspergillaceae</taxon>
        <taxon>Penicillium</taxon>
    </lineage>
</organism>
<feature type="compositionally biased region" description="Polar residues" evidence="1">
    <location>
        <begin position="24"/>
        <end position="60"/>
    </location>
</feature>
<evidence type="ECO:0000313" key="3">
    <source>
        <dbReference type="Proteomes" id="UP001147782"/>
    </source>
</evidence>
<sequence length="309" mass="34104">MGKAKVAPREIERRHALTPPLPPSSQITKDYHQRASTLAQSDRASSSYPKNYTTRHTGTFPSGEDRSSSVSASGLEEDLSLISTSSLRRTWRKTGSQCIPGFGLTLPVAGGKSSGFWYTKATEILYAENTFYFSGGIRPPQFIQILPPAQLNTTRHITLECPEYLSYNDRASGLLWREMINAATQLKGLRAATVILSPRREDSREVDDLEVLRGARFAGLKIFNVQKCPVWEPAAAQAVAEASTQAATAEETARLPDKIETLGDNKLALVPDKLNFPYTSAFTKLPCFLSKVTIFSQVVLLHRRLSLAE</sequence>
<proteinExistence type="predicted"/>
<protein>
    <submittedName>
        <fullName evidence="2">Uncharacterized protein</fullName>
    </submittedName>
</protein>
<dbReference type="AlphaFoldDB" id="A0A9W9S211"/>
<dbReference type="GeneID" id="81441027"/>
<dbReference type="Proteomes" id="UP001147782">
    <property type="component" value="Unassembled WGS sequence"/>
</dbReference>
<evidence type="ECO:0000313" key="2">
    <source>
        <dbReference type="EMBL" id="KAJ5369169.1"/>
    </source>
</evidence>
<keyword evidence="3" id="KW-1185">Reference proteome</keyword>
<dbReference type="EMBL" id="JAPZBS010000007">
    <property type="protein sequence ID" value="KAJ5369169.1"/>
    <property type="molecule type" value="Genomic_DNA"/>
</dbReference>
<feature type="region of interest" description="Disordered" evidence="1">
    <location>
        <begin position="1"/>
        <end position="71"/>
    </location>
</feature>
<accession>A0A9W9S211</accession>
<evidence type="ECO:0000256" key="1">
    <source>
        <dbReference type="SAM" id="MobiDB-lite"/>
    </source>
</evidence>
<dbReference type="OrthoDB" id="4757095at2759"/>